<dbReference type="PANTHER" id="PTHR30093">
    <property type="entry name" value="GENERAL SECRETION PATHWAY PROTEIN G"/>
    <property type="match status" value="1"/>
</dbReference>
<evidence type="ECO:0000256" key="3">
    <source>
        <dbReference type="ARBA" id="ARBA00022692"/>
    </source>
</evidence>
<dbReference type="PANTHER" id="PTHR30093:SF47">
    <property type="entry name" value="TYPE IV PILUS NON-CORE MINOR PILIN PILE"/>
    <property type="match status" value="1"/>
</dbReference>
<dbReference type="InterPro" id="IPR031982">
    <property type="entry name" value="PilE-like"/>
</dbReference>
<dbReference type="InterPro" id="IPR002416">
    <property type="entry name" value="T2SS_protein-GspH"/>
</dbReference>
<dbReference type="Pfam" id="PF07963">
    <property type="entry name" value="N_methyl"/>
    <property type="match status" value="1"/>
</dbReference>
<keyword evidence="4" id="KW-1133">Transmembrane helix</keyword>
<dbReference type="Pfam" id="PF16732">
    <property type="entry name" value="ComP_DUS"/>
    <property type="match status" value="1"/>
</dbReference>
<sequence>MNKSMMKGFTLIELLIVVALLGIIAAVALPSYNEQVTVNKRTEARQLLTSVMQAQERYYTEGFHLTYVTDLTKLGYNVATNLPSENGVYKLKASKCNEVAPNNELTGCVLLTAVPQGSQSGDGNLTLDSLGNRNW</sequence>
<reference evidence="7" key="1">
    <citation type="journal article" date="2019" name="Int. J. Syst. Evol. Microbiol.">
        <title>The Global Catalogue of Microorganisms (GCM) 10K type strain sequencing project: providing services to taxonomists for standard genome sequencing and annotation.</title>
        <authorList>
            <consortium name="The Broad Institute Genomics Platform"/>
            <consortium name="The Broad Institute Genome Sequencing Center for Infectious Disease"/>
            <person name="Wu L."/>
            <person name="Ma J."/>
        </authorList>
    </citation>
    <scope>NUCLEOTIDE SEQUENCE [LARGE SCALE GENOMIC DNA]</scope>
    <source>
        <strain evidence="7">JCM 17551</strain>
    </source>
</reference>
<keyword evidence="7" id="KW-1185">Reference proteome</keyword>
<evidence type="ECO:0000256" key="2">
    <source>
        <dbReference type="ARBA" id="ARBA00022481"/>
    </source>
</evidence>
<dbReference type="PROSITE" id="PS00409">
    <property type="entry name" value="PROKAR_NTER_METHYL"/>
    <property type="match status" value="1"/>
</dbReference>
<dbReference type="InterPro" id="IPR012902">
    <property type="entry name" value="N_methyl_site"/>
</dbReference>
<evidence type="ECO:0000313" key="6">
    <source>
        <dbReference type="EMBL" id="GAA3927916.1"/>
    </source>
</evidence>
<evidence type="ECO:0000256" key="5">
    <source>
        <dbReference type="ARBA" id="ARBA00023136"/>
    </source>
</evidence>
<evidence type="ECO:0000313" key="7">
    <source>
        <dbReference type="Proteomes" id="UP001501565"/>
    </source>
</evidence>
<evidence type="ECO:0000256" key="4">
    <source>
        <dbReference type="ARBA" id="ARBA00022989"/>
    </source>
</evidence>
<keyword evidence="2" id="KW-0488">Methylation</keyword>
<dbReference type="RefSeq" id="WP_344798913.1">
    <property type="nucleotide sequence ID" value="NZ_BAABBN010000007.1"/>
</dbReference>
<dbReference type="EMBL" id="BAABBN010000007">
    <property type="protein sequence ID" value="GAA3927916.1"/>
    <property type="molecule type" value="Genomic_DNA"/>
</dbReference>
<dbReference type="PRINTS" id="PR00885">
    <property type="entry name" value="BCTERIALGSPH"/>
</dbReference>
<proteinExistence type="predicted"/>
<dbReference type="Proteomes" id="UP001501565">
    <property type="component" value="Unassembled WGS sequence"/>
</dbReference>
<accession>A0ABP7MSX1</accession>
<gene>
    <name evidence="6" type="ORF">GCM10022277_25450</name>
</gene>
<dbReference type="NCBIfam" id="TIGR02532">
    <property type="entry name" value="IV_pilin_GFxxxE"/>
    <property type="match status" value="1"/>
</dbReference>
<name>A0ABP7MSX1_9GAMM</name>
<dbReference type="SUPFAM" id="SSF54523">
    <property type="entry name" value="Pili subunits"/>
    <property type="match status" value="1"/>
</dbReference>
<comment type="subcellular location">
    <subcellularLocation>
        <location evidence="1">Membrane</location>
        <topology evidence="1">Single-pass membrane protein</topology>
    </subcellularLocation>
</comment>
<keyword evidence="5" id="KW-0472">Membrane</keyword>
<dbReference type="InterPro" id="IPR045584">
    <property type="entry name" value="Pilin-like"/>
</dbReference>
<dbReference type="Gene3D" id="3.30.700.10">
    <property type="entry name" value="Glycoprotein, Type 4 Pilin"/>
    <property type="match status" value="1"/>
</dbReference>
<organism evidence="6 7">
    <name type="scientific">Litoribacillus peritrichatus</name>
    <dbReference type="NCBI Taxonomy" id="718191"/>
    <lineage>
        <taxon>Bacteria</taxon>
        <taxon>Pseudomonadati</taxon>
        <taxon>Pseudomonadota</taxon>
        <taxon>Gammaproteobacteria</taxon>
        <taxon>Oceanospirillales</taxon>
        <taxon>Oceanospirillaceae</taxon>
        <taxon>Litoribacillus</taxon>
    </lineage>
</organism>
<keyword evidence="3" id="KW-0812">Transmembrane</keyword>
<evidence type="ECO:0000256" key="1">
    <source>
        <dbReference type="ARBA" id="ARBA00004167"/>
    </source>
</evidence>
<protein>
    <submittedName>
        <fullName evidence="6">Uncharacterized protein</fullName>
    </submittedName>
</protein>
<comment type="caution">
    <text evidence="6">The sequence shown here is derived from an EMBL/GenBank/DDBJ whole genome shotgun (WGS) entry which is preliminary data.</text>
</comment>